<protein>
    <submittedName>
        <fullName evidence="1">Uncharacterized protein</fullName>
    </submittedName>
</protein>
<name>A0A1I4F6I7_9RHOB</name>
<dbReference type="AlphaFoldDB" id="A0A1I4F6I7"/>
<gene>
    <name evidence="1" type="ORF">SAMN04488004_10861</name>
</gene>
<sequence length="56" mass="6197">MGALYVQRHTALGQTPDHKDLAFTKSHHLYQISLSHLAEKILSLHPLGFGAGYQPT</sequence>
<evidence type="ECO:0000313" key="1">
    <source>
        <dbReference type="EMBL" id="SFL12021.1"/>
    </source>
</evidence>
<accession>A0A1I4F6I7</accession>
<keyword evidence="2" id="KW-1185">Reference proteome</keyword>
<dbReference type="EMBL" id="FOTF01000008">
    <property type="protein sequence ID" value="SFL12021.1"/>
    <property type="molecule type" value="Genomic_DNA"/>
</dbReference>
<organism evidence="1 2">
    <name type="scientific">Loktanella salsilacus</name>
    <dbReference type="NCBI Taxonomy" id="195913"/>
    <lineage>
        <taxon>Bacteria</taxon>
        <taxon>Pseudomonadati</taxon>
        <taxon>Pseudomonadota</taxon>
        <taxon>Alphaproteobacteria</taxon>
        <taxon>Rhodobacterales</taxon>
        <taxon>Roseobacteraceae</taxon>
        <taxon>Loktanella</taxon>
    </lineage>
</organism>
<proteinExistence type="predicted"/>
<reference evidence="1 2" key="1">
    <citation type="submission" date="2016-10" db="EMBL/GenBank/DDBJ databases">
        <authorList>
            <person name="de Groot N.N."/>
        </authorList>
    </citation>
    <scope>NUCLEOTIDE SEQUENCE [LARGE SCALE GENOMIC DNA]</scope>
    <source>
        <strain evidence="1 2">DSM 16199</strain>
    </source>
</reference>
<dbReference type="Proteomes" id="UP000199550">
    <property type="component" value="Unassembled WGS sequence"/>
</dbReference>
<evidence type="ECO:0000313" key="2">
    <source>
        <dbReference type="Proteomes" id="UP000199550"/>
    </source>
</evidence>